<name>A0A3E0HKW0_9PSEU</name>
<dbReference type="SMART" id="SM00421">
    <property type="entry name" value="HTH_LUXR"/>
    <property type="match status" value="1"/>
</dbReference>
<keyword evidence="3" id="KW-1185">Reference proteome</keyword>
<organism evidence="2 3">
    <name type="scientific">Kutzneria buriramensis</name>
    <dbReference type="NCBI Taxonomy" id="1045776"/>
    <lineage>
        <taxon>Bacteria</taxon>
        <taxon>Bacillati</taxon>
        <taxon>Actinomycetota</taxon>
        <taxon>Actinomycetes</taxon>
        <taxon>Pseudonocardiales</taxon>
        <taxon>Pseudonocardiaceae</taxon>
        <taxon>Kutzneria</taxon>
    </lineage>
</organism>
<dbReference type="OrthoDB" id="5932488at2"/>
<dbReference type="InterPro" id="IPR051797">
    <property type="entry name" value="TrmB-like"/>
</dbReference>
<dbReference type="PROSITE" id="PS50043">
    <property type="entry name" value="HTH_LUXR_2"/>
    <property type="match status" value="1"/>
</dbReference>
<dbReference type="SUPFAM" id="SSF46785">
    <property type="entry name" value="Winged helix' DNA-binding domain"/>
    <property type="match status" value="1"/>
</dbReference>
<evidence type="ECO:0000313" key="2">
    <source>
        <dbReference type="EMBL" id="REH46998.1"/>
    </source>
</evidence>
<dbReference type="GO" id="GO:0003677">
    <property type="term" value="F:DNA binding"/>
    <property type="evidence" value="ECO:0007669"/>
    <property type="project" value="InterPro"/>
</dbReference>
<dbReference type="EMBL" id="QUNO01000006">
    <property type="protein sequence ID" value="REH46998.1"/>
    <property type="molecule type" value="Genomic_DNA"/>
</dbReference>
<dbReference type="SUPFAM" id="SSF46894">
    <property type="entry name" value="C-terminal effector domain of the bipartite response regulators"/>
    <property type="match status" value="1"/>
</dbReference>
<evidence type="ECO:0000313" key="3">
    <source>
        <dbReference type="Proteomes" id="UP000256269"/>
    </source>
</evidence>
<protein>
    <submittedName>
        <fullName evidence="2">Regulatory LuxR family protein</fullName>
    </submittedName>
</protein>
<comment type="caution">
    <text evidence="2">The sequence shown here is derived from an EMBL/GenBank/DDBJ whole genome shotgun (WGS) entry which is preliminary data.</text>
</comment>
<dbReference type="InterPro" id="IPR036390">
    <property type="entry name" value="WH_DNA-bd_sf"/>
</dbReference>
<dbReference type="InterPro" id="IPR016032">
    <property type="entry name" value="Sig_transdc_resp-reg_C-effctor"/>
</dbReference>
<proteinExistence type="predicted"/>
<dbReference type="Proteomes" id="UP000256269">
    <property type="component" value="Unassembled WGS sequence"/>
</dbReference>
<evidence type="ECO:0000259" key="1">
    <source>
        <dbReference type="PROSITE" id="PS50043"/>
    </source>
</evidence>
<dbReference type="RefSeq" id="WP_116175658.1">
    <property type="nucleotide sequence ID" value="NZ_CP144375.1"/>
</dbReference>
<dbReference type="Pfam" id="PF01978">
    <property type="entry name" value="TrmB"/>
    <property type="match status" value="1"/>
</dbReference>
<dbReference type="AlphaFoldDB" id="A0A3E0HKW0"/>
<reference evidence="2 3" key="1">
    <citation type="submission" date="2018-08" db="EMBL/GenBank/DDBJ databases">
        <title>Genomic Encyclopedia of Archaeal and Bacterial Type Strains, Phase II (KMG-II): from individual species to whole genera.</title>
        <authorList>
            <person name="Goeker M."/>
        </authorList>
    </citation>
    <scope>NUCLEOTIDE SEQUENCE [LARGE SCALE GENOMIC DNA]</scope>
    <source>
        <strain evidence="2 3">DSM 45791</strain>
    </source>
</reference>
<dbReference type="PRINTS" id="PR00038">
    <property type="entry name" value="HTHLUXR"/>
</dbReference>
<dbReference type="Pfam" id="PF00196">
    <property type="entry name" value="GerE"/>
    <property type="match status" value="1"/>
</dbReference>
<sequence length="326" mass="36134">MWEAVGIPDVEARVYEVLIMHGRSTVEGLSGRTNLTTSKITRALGNLVGRGLVTRTPGRPARYYAVQPSLAGSVLIAKREHELGQLQQHLNKLDDAFHAEMAAGQLVEYVERVEGAARIYRAFVRIQRSAQREVRAFDKPPYFVSPGEHGDEGPNLEERRSLAAGTVAYRVVYDQESVALPGRLDNIWEGIRSGERARVGSILPAKIVISDDQTAIVSSAADFHDGVAYLVHRSSLLDVITGLFEATWDRAVPLNRGESRAGEAPLSHRDRQLLGLLASGATDTVIARTFNWSIRTVQRHIHELMQRVGARTRFQIGMEAARRGWL</sequence>
<accession>A0A3E0HKW0</accession>
<feature type="domain" description="HTH luxR-type" evidence="1">
    <location>
        <begin position="259"/>
        <end position="324"/>
    </location>
</feature>
<dbReference type="CDD" id="cd06170">
    <property type="entry name" value="LuxR_C_like"/>
    <property type="match status" value="1"/>
</dbReference>
<dbReference type="Gene3D" id="1.10.10.10">
    <property type="entry name" value="Winged helix-like DNA-binding domain superfamily/Winged helix DNA-binding domain"/>
    <property type="match status" value="2"/>
</dbReference>
<dbReference type="PANTHER" id="PTHR34293">
    <property type="entry name" value="HTH-TYPE TRANSCRIPTIONAL REGULATOR TRMBL2"/>
    <property type="match status" value="1"/>
</dbReference>
<dbReference type="InterPro" id="IPR036388">
    <property type="entry name" value="WH-like_DNA-bd_sf"/>
</dbReference>
<dbReference type="PANTHER" id="PTHR34293:SF1">
    <property type="entry name" value="HTH-TYPE TRANSCRIPTIONAL REGULATOR TRMBL2"/>
    <property type="match status" value="1"/>
</dbReference>
<dbReference type="InterPro" id="IPR000792">
    <property type="entry name" value="Tscrpt_reg_LuxR_C"/>
</dbReference>
<dbReference type="InterPro" id="IPR002831">
    <property type="entry name" value="Tscrpt_reg_TrmB_N"/>
</dbReference>
<dbReference type="GO" id="GO:0006355">
    <property type="term" value="P:regulation of DNA-templated transcription"/>
    <property type="evidence" value="ECO:0007669"/>
    <property type="project" value="InterPro"/>
</dbReference>
<gene>
    <name evidence="2" type="ORF">BCF44_106162</name>
</gene>